<evidence type="ECO:0000256" key="1">
    <source>
        <dbReference type="SAM" id="MobiDB-lite"/>
    </source>
</evidence>
<keyword evidence="3" id="KW-0732">Signal</keyword>
<keyword evidence="2" id="KW-0472">Membrane</keyword>
<feature type="compositionally biased region" description="Basic and acidic residues" evidence="1">
    <location>
        <begin position="360"/>
        <end position="378"/>
    </location>
</feature>
<feature type="signal peptide" evidence="3">
    <location>
        <begin position="1"/>
        <end position="16"/>
    </location>
</feature>
<dbReference type="PhylomeDB" id="K6UF08"/>
<protein>
    <submittedName>
        <fullName evidence="4">Uncharacterized protein</fullName>
    </submittedName>
</protein>
<feature type="region of interest" description="Disordered" evidence="1">
    <location>
        <begin position="103"/>
        <end position="160"/>
    </location>
</feature>
<keyword evidence="2" id="KW-1133">Transmembrane helix</keyword>
<keyword evidence="5" id="KW-1185">Reference proteome</keyword>
<feature type="region of interest" description="Disordered" evidence="1">
    <location>
        <begin position="358"/>
        <end position="378"/>
    </location>
</feature>
<feature type="chain" id="PRO_5003894907" evidence="3">
    <location>
        <begin position="17"/>
        <end position="537"/>
    </location>
</feature>
<name>K6UF08_PLACD</name>
<reference evidence="4 5" key="1">
    <citation type="journal article" date="2012" name="Nat. Genet.">
        <title>Plasmodium cynomolgi genome sequences provide insight into Plasmodium vivax and the monkey malaria clade.</title>
        <authorList>
            <person name="Tachibana S."/>
            <person name="Sullivan S.A."/>
            <person name="Kawai S."/>
            <person name="Nakamura S."/>
            <person name="Kim H.R."/>
            <person name="Goto N."/>
            <person name="Arisue N."/>
            <person name="Palacpac N.M.Q."/>
            <person name="Honma H."/>
            <person name="Yagi M."/>
            <person name="Tougan T."/>
            <person name="Katakai Y."/>
            <person name="Kaneko O."/>
            <person name="Mita T."/>
            <person name="Kita K."/>
            <person name="Yasutomi Y."/>
            <person name="Sutton P.L."/>
            <person name="Shakhbatyan R."/>
            <person name="Horii T."/>
            <person name="Yasunaga T."/>
            <person name="Barnwell J.W."/>
            <person name="Escalante A.A."/>
            <person name="Carlton J.M."/>
            <person name="Tanabe K."/>
        </authorList>
    </citation>
    <scope>NUCLEOTIDE SEQUENCE [LARGE SCALE GENOMIC DNA]</scope>
    <source>
        <strain evidence="4 5">B</strain>
    </source>
</reference>
<dbReference type="eggNOG" id="ENOG502QSX2">
    <property type="taxonomic scope" value="Eukaryota"/>
</dbReference>
<dbReference type="EMBL" id="DF157106">
    <property type="protein sequence ID" value="GAB69276.1"/>
    <property type="molecule type" value="Genomic_DNA"/>
</dbReference>
<evidence type="ECO:0000256" key="2">
    <source>
        <dbReference type="SAM" id="Phobius"/>
    </source>
</evidence>
<proteinExistence type="predicted"/>
<dbReference type="GeneID" id="14695658"/>
<feature type="transmembrane region" description="Helical" evidence="2">
    <location>
        <begin position="516"/>
        <end position="536"/>
    </location>
</feature>
<gene>
    <name evidence="4" type="ORF">PCYB_147040</name>
</gene>
<evidence type="ECO:0000313" key="5">
    <source>
        <dbReference type="Proteomes" id="UP000006319"/>
    </source>
</evidence>
<sequence length="537" mass="61664">MGGAISSRRILFSAWAALLPLGGEIGRGHKPFAEGILRIFPKNDSIDGILIHLPYKFIKHRVHSRGIYLHANFDDLDSVINLVEMQKKVANLHCNLRKEKGEYIRGRDSQGGDSQGGDSQGKAPQGDDSEEKDYQGKAPQEKATQAKAPQEKAPQGKAPHGEEVLITNNCVLFVDIKYKDSLKNIFKFMDYIHKHTSATALVFICDNFLYDNEIYNPHEDLNTTILHSSVLTYLVPYDSMIDYQQKDQYDKFTFELYWGITNKSDIVHINYHLDFGKYFNYTFFHYMKNFLLDLKEHITYEIHFSIHKNFTIDPRFCFIRDSSYCISKPDYMNSNVVREVVEQQVRSLCVYQLTAMGGGDDSKQGEPPEQEEHITKGEHLPSHVQNKRFSEKFIQYINALFDFGFEKNLCSSGSNDLSKKCSDKILGHLGVPVQEVNKCFLKNFHAYMKDMIKTKFYVYSIEINGQTYKLKLNKDVSIRLICSAFRVMPKRCADYLAGGVYGTSLVRKKSKKKELVAFYILLLLVLSHILGTLLNYV</sequence>
<dbReference type="OMA" id="FICDNFL"/>
<accession>K6UF08</accession>
<dbReference type="VEuPathDB" id="PlasmoDB:PCYB_147040"/>
<evidence type="ECO:0000313" key="4">
    <source>
        <dbReference type="EMBL" id="GAB69276.1"/>
    </source>
</evidence>
<dbReference type="AlphaFoldDB" id="K6UF08"/>
<dbReference type="RefSeq" id="XP_004225223.1">
    <property type="nucleotide sequence ID" value="XM_004225175.1"/>
</dbReference>
<dbReference type="Proteomes" id="UP000006319">
    <property type="component" value="Chromosome 14"/>
</dbReference>
<dbReference type="OrthoDB" id="10045365at2759"/>
<dbReference type="KEGG" id="pcy:PCYB_147040"/>
<keyword evidence="2" id="KW-0812">Transmembrane</keyword>
<organism evidence="4 5">
    <name type="scientific">Plasmodium cynomolgi (strain B)</name>
    <dbReference type="NCBI Taxonomy" id="1120755"/>
    <lineage>
        <taxon>Eukaryota</taxon>
        <taxon>Sar</taxon>
        <taxon>Alveolata</taxon>
        <taxon>Apicomplexa</taxon>
        <taxon>Aconoidasida</taxon>
        <taxon>Haemosporida</taxon>
        <taxon>Plasmodiidae</taxon>
        <taxon>Plasmodium</taxon>
        <taxon>Plasmodium (Plasmodium)</taxon>
    </lineage>
</organism>
<evidence type="ECO:0000256" key="3">
    <source>
        <dbReference type="SAM" id="SignalP"/>
    </source>
</evidence>